<organism evidence="3 4">
    <name type="scientific">Aquisphaera giovannonii</name>
    <dbReference type="NCBI Taxonomy" id="406548"/>
    <lineage>
        <taxon>Bacteria</taxon>
        <taxon>Pseudomonadati</taxon>
        <taxon>Planctomycetota</taxon>
        <taxon>Planctomycetia</taxon>
        <taxon>Isosphaerales</taxon>
        <taxon>Isosphaeraceae</taxon>
        <taxon>Aquisphaera</taxon>
    </lineage>
</organism>
<sequence precursor="true">MIVRRCRPQGAAFLGLIAAVGSLASSAHGQSAAGGSTGLGVVPLPNANGSMSLGVVPMGAAGTRASDPMGLSPIYGAAYGGAAVPMTRDQAGLYMLSASQRMLGLGNGQISGTRPAASGTSRGKATDPRSRRSQAGDDRAVPSHRRNANVPGGLASRYFNKAAAPAGGAGREPRFNRPLRYFPQRGQ</sequence>
<feature type="signal peptide" evidence="2">
    <location>
        <begin position="1"/>
        <end position="29"/>
    </location>
</feature>
<gene>
    <name evidence="3" type="ORF">OJF2_48160</name>
</gene>
<reference evidence="3 4" key="1">
    <citation type="submission" date="2019-08" db="EMBL/GenBank/DDBJ databases">
        <title>Deep-cultivation of Planctomycetes and their phenomic and genomic characterization uncovers novel biology.</title>
        <authorList>
            <person name="Wiegand S."/>
            <person name="Jogler M."/>
            <person name="Boedeker C."/>
            <person name="Pinto D."/>
            <person name="Vollmers J."/>
            <person name="Rivas-Marin E."/>
            <person name="Kohn T."/>
            <person name="Peeters S.H."/>
            <person name="Heuer A."/>
            <person name="Rast P."/>
            <person name="Oberbeckmann S."/>
            <person name="Bunk B."/>
            <person name="Jeske O."/>
            <person name="Meyerdierks A."/>
            <person name="Storesund J.E."/>
            <person name="Kallscheuer N."/>
            <person name="Luecker S."/>
            <person name="Lage O.M."/>
            <person name="Pohl T."/>
            <person name="Merkel B.J."/>
            <person name="Hornburger P."/>
            <person name="Mueller R.-W."/>
            <person name="Bruemmer F."/>
            <person name="Labrenz M."/>
            <person name="Spormann A.M."/>
            <person name="Op den Camp H."/>
            <person name="Overmann J."/>
            <person name="Amann R."/>
            <person name="Jetten M.S.M."/>
            <person name="Mascher T."/>
            <person name="Medema M.H."/>
            <person name="Devos D.P."/>
            <person name="Kaster A.-K."/>
            <person name="Ovreas L."/>
            <person name="Rohde M."/>
            <person name="Galperin M.Y."/>
            <person name="Jogler C."/>
        </authorList>
    </citation>
    <scope>NUCLEOTIDE SEQUENCE [LARGE SCALE GENOMIC DNA]</scope>
    <source>
        <strain evidence="3 4">OJF2</strain>
    </source>
</reference>
<dbReference type="EMBL" id="CP042997">
    <property type="protein sequence ID" value="QEH36256.1"/>
    <property type="molecule type" value="Genomic_DNA"/>
</dbReference>
<evidence type="ECO:0000313" key="3">
    <source>
        <dbReference type="EMBL" id="QEH36256.1"/>
    </source>
</evidence>
<keyword evidence="2" id="KW-0732">Signal</keyword>
<keyword evidence="4" id="KW-1185">Reference proteome</keyword>
<name>A0A5B9W6G3_9BACT</name>
<protein>
    <submittedName>
        <fullName evidence="3">Uncharacterized protein</fullName>
    </submittedName>
</protein>
<dbReference type="KEGG" id="agv:OJF2_48160"/>
<evidence type="ECO:0000256" key="1">
    <source>
        <dbReference type="SAM" id="MobiDB-lite"/>
    </source>
</evidence>
<dbReference type="RefSeq" id="WP_148595963.1">
    <property type="nucleotide sequence ID" value="NZ_CP042997.1"/>
</dbReference>
<accession>A0A5B9W6G3</accession>
<feature type="chain" id="PRO_5023064609" evidence="2">
    <location>
        <begin position="30"/>
        <end position="187"/>
    </location>
</feature>
<feature type="compositionally biased region" description="Basic and acidic residues" evidence="1">
    <location>
        <begin position="124"/>
        <end position="141"/>
    </location>
</feature>
<proteinExistence type="predicted"/>
<dbReference type="AlphaFoldDB" id="A0A5B9W6G3"/>
<feature type="region of interest" description="Disordered" evidence="1">
    <location>
        <begin position="106"/>
        <end position="187"/>
    </location>
</feature>
<evidence type="ECO:0000256" key="2">
    <source>
        <dbReference type="SAM" id="SignalP"/>
    </source>
</evidence>
<dbReference type="Proteomes" id="UP000324233">
    <property type="component" value="Chromosome"/>
</dbReference>
<evidence type="ECO:0000313" key="4">
    <source>
        <dbReference type="Proteomes" id="UP000324233"/>
    </source>
</evidence>
<feature type="compositionally biased region" description="Polar residues" evidence="1">
    <location>
        <begin position="108"/>
        <end position="123"/>
    </location>
</feature>